<dbReference type="KEGG" id="ftj:FTUN_6157"/>
<name>A0A6M5Z038_9BACT</name>
<proteinExistence type="predicted"/>
<dbReference type="RefSeq" id="WP_171473713.1">
    <property type="nucleotide sequence ID" value="NZ_CP053452.2"/>
</dbReference>
<dbReference type="AlphaFoldDB" id="A0A6M5Z038"/>
<evidence type="ECO:0000313" key="3">
    <source>
        <dbReference type="Proteomes" id="UP000503447"/>
    </source>
</evidence>
<gene>
    <name evidence="2" type="ORF">FTUN_6157</name>
</gene>
<keyword evidence="3" id="KW-1185">Reference proteome</keyword>
<evidence type="ECO:0000256" key="1">
    <source>
        <dbReference type="SAM" id="SignalP"/>
    </source>
</evidence>
<organism evidence="2 3">
    <name type="scientific">Frigoriglobus tundricola</name>
    <dbReference type="NCBI Taxonomy" id="2774151"/>
    <lineage>
        <taxon>Bacteria</taxon>
        <taxon>Pseudomonadati</taxon>
        <taxon>Planctomycetota</taxon>
        <taxon>Planctomycetia</taxon>
        <taxon>Gemmatales</taxon>
        <taxon>Gemmataceae</taxon>
        <taxon>Frigoriglobus</taxon>
    </lineage>
</organism>
<evidence type="ECO:0000313" key="2">
    <source>
        <dbReference type="EMBL" id="QJW98562.1"/>
    </source>
</evidence>
<dbReference type="EMBL" id="CP053452">
    <property type="protein sequence ID" value="QJW98562.1"/>
    <property type="molecule type" value="Genomic_DNA"/>
</dbReference>
<sequence>MYQNYWFAALIALGGFSSSAFSQPPPAAGPAAPESIDPLFNPDPKTLLEGAPEFPIIDLTPADRLRGNQSFQNFIGFMGNPTQNIDPRAVTAFWPVFDTVHTSALPALPSATAQVYGAGVTVALSDRLAFGMNQGGYAQIVLSRNQPGLFPNLQGVLQNRRQYAGLREGWLNLGGFVQYTLIADAERQFLLTAGMRWVAPSGASQLFQGQPPWGLAPYVTVGKEIGLFHVLATTGFSFPAGSAPVNSDFFYLNLHLDRQCFGWFYPLIEFNSTYHTTSASLNLPTRFGFINTDTFSTSGNAVAMAVGANAVLVRNKVELGAVYSTLIASQHGFSANGLLVKMVFRY</sequence>
<feature type="chain" id="PRO_5027037050" evidence="1">
    <location>
        <begin position="23"/>
        <end position="346"/>
    </location>
</feature>
<reference evidence="3" key="1">
    <citation type="submission" date="2020-05" db="EMBL/GenBank/DDBJ databases">
        <title>Frigoriglobus tundricola gen. nov., sp. nov., a psychrotolerant cellulolytic planctomycete of the family Gemmataceae with two divergent copies of 16S rRNA gene.</title>
        <authorList>
            <person name="Kulichevskaya I.S."/>
            <person name="Ivanova A.A."/>
            <person name="Naumoff D.G."/>
            <person name="Beletsky A.V."/>
            <person name="Rijpstra W.I.C."/>
            <person name="Sinninghe Damste J.S."/>
            <person name="Mardanov A.V."/>
            <person name="Ravin N.V."/>
            <person name="Dedysh S.N."/>
        </authorList>
    </citation>
    <scope>NUCLEOTIDE SEQUENCE [LARGE SCALE GENOMIC DNA]</scope>
    <source>
        <strain evidence="3">PL17</strain>
    </source>
</reference>
<feature type="signal peptide" evidence="1">
    <location>
        <begin position="1"/>
        <end position="22"/>
    </location>
</feature>
<dbReference type="Proteomes" id="UP000503447">
    <property type="component" value="Chromosome"/>
</dbReference>
<protein>
    <submittedName>
        <fullName evidence="2">Uncharacterized protein</fullName>
    </submittedName>
</protein>
<keyword evidence="1" id="KW-0732">Signal</keyword>
<accession>A0A6M5Z038</accession>